<gene>
    <name evidence="3" type="ORF">HMPREF9225_0637</name>
</gene>
<reference evidence="3 4" key="1">
    <citation type="submission" date="2010-07" db="EMBL/GenBank/DDBJ databases">
        <authorList>
            <person name="Muzny D."/>
            <person name="Qin X."/>
            <person name="Deng J."/>
            <person name="Jiang H."/>
            <person name="Liu Y."/>
            <person name="Qu J."/>
            <person name="Song X.-Z."/>
            <person name="Zhang L."/>
            <person name="Thornton R."/>
            <person name="Coyle M."/>
            <person name="Francisco L."/>
            <person name="Jackson L."/>
            <person name="Javaid M."/>
            <person name="Korchina V."/>
            <person name="Kovar C."/>
            <person name="Mata R."/>
            <person name="Mathew T."/>
            <person name="Ngo R."/>
            <person name="Nguyen L."/>
            <person name="Nguyen N."/>
            <person name="Okwuonu G."/>
            <person name="Ongeri F."/>
            <person name="Pham C."/>
            <person name="Simmons D."/>
            <person name="Wilczek-Boney K."/>
            <person name="Hale W."/>
            <person name="Jakkamsetti A."/>
            <person name="Pham P."/>
            <person name="Ruth R."/>
            <person name="San Lucas F."/>
            <person name="Warren J."/>
            <person name="Zhang J."/>
            <person name="Zhao Z."/>
            <person name="Zhou C."/>
            <person name="Zhu D."/>
            <person name="Lee S."/>
            <person name="Bess C."/>
            <person name="Blankenburg K."/>
            <person name="Forbes L."/>
            <person name="Fu Q."/>
            <person name="Gubbala S."/>
            <person name="Hirani K."/>
            <person name="Jayaseelan J.C."/>
            <person name="Lara F."/>
            <person name="Munidasa M."/>
            <person name="Palculict T."/>
            <person name="Patil S."/>
            <person name="Pu L.-L."/>
            <person name="Saada N."/>
            <person name="Tang L."/>
            <person name="Weissenberger G."/>
            <person name="Zhu Y."/>
            <person name="Hemphill L."/>
            <person name="Shang Y."/>
            <person name="Youmans B."/>
            <person name="Ayvaz T."/>
            <person name="Ross M."/>
            <person name="Santibanez J."/>
            <person name="Aqrawi P."/>
            <person name="Gross S."/>
            <person name="Joshi V."/>
            <person name="Fowler G."/>
            <person name="Nazareth L."/>
            <person name="Reid J."/>
            <person name="Worley K."/>
            <person name="Petrosino J."/>
            <person name="Highlander S."/>
            <person name="Gibbs R."/>
        </authorList>
    </citation>
    <scope>NUCLEOTIDE SEQUENCE [LARGE SCALE GENOMIC DNA]</scope>
    <source>
        <strain evidence="3 4">ATCC BAA-1640</strain>
    </source>
</reference>
<evidence type="ECO:0008006" key="5">
    <source>
        <dbReference type="Google" id="ProtNLM"/>
    </source>
</evidence>
<dbReference type="OrthoDB" id="1694547at2"/>
<comment type="caution">
    <text evidence="3">The sequence shown here is derived from an EMBL/GenBank/DDBJ whole genome shotgun (WGS) entry which is preliminary data.</text>
</comment>
<dbReference type="eggNOG" id="ENOG502Z7UA">
    <property type="taxonomic scope" value="Bacteria"/>
</dbReference>
<organism evidence="3 4">
    <name type="scientific">Peptoniphilus duerdenii ATCC BAA-1640</name>
    <dbReference type="NCBI Taxonomy" id="862517"/>
    <lineage>
        <taxon>Bacteria</taxon>
        <taxon>Bacillati</taxon>
        <taxon>Bacillota</taxon>
        <taxon>Tissierellia</taxon>
        <taxon>Tissierellales</taxon>
        <taxon>Peptoniphilaceae</taxon>
        <taxon>Peptoniphilus</taxon>
    </lineage>
</organism>
<dbReference type="RefSeq" id="WP_008901452.1">
    <property type="nucleotide sequence ID" value="NZ_GL397071.1"/>
</dbReference>
<sequence length="492" mass="56165">MKRNFKFLIIFMVAMVLLAGCKNGNSSPKVENKNTNTNTNTNANSAVENSKETSKVKENLKSVDGAVIGSMSSYVEDREVWKDFLDEKYIDSAKRDDFGIHVPRILLDSKDAKAANDEIDGLVKYIKDLYTTNKKDIVDNDSGIYSYFSVYQDEHLLSVMVEVSNIWEDEVPIYKVFNFSLPDGKFINDEELMKSMGIEKEEILGMIENSVSEQQSMDTKLYYRDVTDSSFVYNPSNYTGKILNDLWDNYDYKNCQIFIDEVGTPTLAFTQYSKVYIGQMPALLKLKIDRLGKSEISDEYLRMARRLGVDPKDEKYKAFVINLGSCYDEKTLKAPLEKLFPWTSIFTDYEDPNMLISMKDGEVGDRPYLNGEECYLVIPKYKNASVSLKELELSEDGKLKEVENLYLDDISSSGTTFVMQNISDIAPNGKITIRYRDDAFEFTPSISLKDGSLILPDEIKDGEEILDWNSLVNKETCSYMMFNRILSIMGKG</sequence>
<keyword evidence="4" id="KW-1185">Reference proteome</keyword>
<evidence type="ECO:0000313" key="4">
    <source>
        <dbReference type="Proteomes" id="UP000003280"/>
    </source>
</evidence>
<dbReference type="HOGENOM" id="CLU_562309_0_0_9"/>
<dbReference type="STRING" id="862517.HMPREF9225_0637"/>
<dbReference type="PROSITE" id="PS51257">
    <property type="entry name" value="PROKAR_LIPOPROTEIN"/>
    <property type="match status" value="1"/>
</dbReference>
<dbReference type="Proteomes" id="UP000003280">
    <property type="component" value="Unassembled WGS sequence"/>
</dbReference>
<evidence type="ECO:0000256" key="1">
    <source>
        <dbReference type="SAM" id="MobiDB-lite"/>
    </source>
</evidence>
<evidence type="ECO:0000313" key="3">
    <source>
        <dbReference type="EMBL" id="EFM25755.1"/>
    </source>
</evidence>
<feature type="signal peptide" evidence="2">
    <location>
        <begin position="1"/>
        <end position="19"/>
    </location>
</feature>
<name>E0NKE8_9FIRM</name>
<dbReference type="AlphaFoldDB" id="E0NKE8"/>
<evidence type="ECO:0000256" key="2">
    <source>
        <dbReference type="SAM" id="SignalP"/>
    </source>
</evidence>
<feature type="compositionally biased region" description="Low complexity" evidence="1">
    <location>
        <begin position="33"/>
        <end position="48"/>
    </location>
</feature>
<dbReference type="EMBL" id="AEEH01000025">
    <property type="protein sequence ID" value="EFM25755.1"/>
    <property type="molecule type" value="Genomic_DNA"/>
</dbReference>
<protein>
    <recommendedName>
        <fullName evidence="5">Lipoprotein</fullName>
    </recommendedName>
</protein>
<keyword evidence="2" id="KW-0732">Signal</keyword>
<feature type="region of interest" description="Disordered" evidence="1">
    <location>
        <begin position="26"/>
        <end position="54"/>
    </location>
</feature>
<proteinExistence type="predicted"/>
<feature type="chain" id="PRO_5038703698" description="Lipoprotein" evidence="2">
    <location>
        <begin position="20"/>
        <end position="492"/>
    </location>
</feature>
<accession>E0NKE8</accession>